<evidence type="ECO:0000256" key="1">
    <source>
        <dbReference type="SAM" id="SignalP"/>
    </source>
</evidence>
<reference evidence="2" key="1">
    <citation type="submission" date="2020-06" db="EMBL/GenBank/DDBJ databases">
        <title>Draft genome of Bugula neritina, a colonial animal packing powerful symbionts and potential medicines.</title>
        <authorList>
            <person name="Rayko M."/>
        </authorList>
    </citation>
    <scope>NUCLEOTIDE SEQUENCE [LARGE SCALE GENOMIC DNA]</scope>
    <source>
        <strain evidence="2">Kwan_BN1</strain>
    </source>
</reference>
<evidence type="ECO:0000313" key="2">
    <source>
        <dbReference type="EMBL" id="KAF6038257.1"/>
    </source>
</evidence>
<dbReference type="InterPro" id="IPR011042">
    <property type="entry name" value="6-blade_b-propeller_TolB-like"/>
</dbReference>
<dbReference type="AlphaFoldDB" id="A0A7J7KJ58"/>
<protein>
    <recommendedName>
        <fullName evidence="4">Apple domain-containing protein</fullName>
    </recommendedName>
</protein>
<feature type="chain" id="PRO_5029878580" description="Apple domain-containing protein" evidence="1">
    <location>
        <begin position="18"/>
        <end position="448"/>
    </location>
</feature>
<keyword evidence="1" id="KW-0732">Signal</keyword>
<evidence type="ECO:0008006" key="4">
    <source>
        <dbReference type="Google" id="ProtNLM"/>
    </source>
</evidence>
<proteinExistence type="predicted"/>
<dbReference type="Proteomes" id="UP000593567">
    <property type="component" value="Unassembled WGS sequence"/>
</dbReference>
<organism evidence="2 3">
    <name type="scientific">Bugula neritina</name>
    <name type="common">Brown bryozoan</name>
    <name type="synonym">Sertularia neritina</name>
    <dbReference type="NCBI Taxonomy" id="10212"/>
    <lineage>
        <taxon>Eukaryota</taxon>
        <taxon>Metazoa</taxon>
        <taxon>Spiralia</taxon>
        <taxon>Lophotrochozoa</taxon>
        <taxon>Bryozoa</taxon>
        <taxon>Gymnolaemata</taxon>
        <taxon>Cheilostomatida</taxon>
        <taxon>Flustrina</taxon>
        <taxon>Buguloidea</taxon>
        <taxon>Bugulidae</taxon>
        <taxon>Bugula</taxon>
    </lineage>
</organism>
<feature type="signal peptide" evidence="1">
    <location>
        <begin position="1"/>
        <end position="17"/>
    </location>
</feature>
<gene>
    <name evidence="2" type="ORF">EB796_003418</name>
</gene>
<evidence type="ECO:0000313" key="3">
    <source>
        <dbReference type="Proteomes" id="UP000593567"/>
    </source>
</evidence>
<keyword evidence="3" id="KW-1185">Reference proteome</keyword>
<dbReference type="EMBL" id="VXIV02000441">
    <property type="protein sequence ID" value="KAF6038257.1"/>
    <property type="molecule type" value="Genomic_DNA"/>
</dbReference>
<name>A0A7J7KJ58_BUGNE</name>
<accession>A0A7J7KJ58</accession>
<comment type="caution">
    <text evidence="2">The sequence shown here is derived from an EMBL/GenBank/DDBJ whole genome shotgun (WGS) entry which is preliminary data.</text>
</comment>
<sequence length="448" mass="49356">MDWRLLAALAAAITVSTLDPDQYQSLFVPQSAKVNKWEMSLLSEKEQSELSHLSCLLENPRRPGDFLVCTNSHSVMRLPSGSGIAEPYLGQVGKYGFADATASKAKFGQKLSLLYSLERNTLIISDKSNRCLRELNGQDVVARFAGQCSNQDENQDGNRLSEAKFSFIASAVAIPGAILLLEKETKMLKLISLVTDNVETIANFSEIVPEMPRDMSALPGTTLRLLITTDRTLLFLTNTSNGFELYDKVSVPCASKVAPLLSTNQIIAICPTDSLLVFIDSSTGISFNLCEYSLDAAASAVNCIFPEKFSDNMAAVAVVNKVIYVPQYANGVIYVTSLQLNCTAFEWQEWSPCYSGHYGQMRYRQKPVACNHVAELQDCSVDKNRGLRFVLENRCGEATVILVRNRVECAMTCYDKIQCAGFLFNNESSECSMFAGGTGVDNCFMKTF</sequence>
<dbReference type="Gene3D" id="2.120.10.30">
    <property type="entry name" value="TolB, C-terminal domain"/>
    <property type="match status" value="1"/>
</dbReference>